<dbReference type="PROSITE" id="PS51420">
    <property type="entry name" value="RHO"/>
    <property type="match status" value="1"/>
</dbReference>
<keyword evidence="1" id="KW-0547">Nucleotide-binding</keyword>
<dbReference type="CDD" id="cd00154">
    <property type="entry name" value="Rab"/>
    <property type="match status" value="1"/>
</dbReference>
<dbReference type="EMBL" id="CAXDID020000165">
    <property type="protein sequence ID" value="CAL6045654.1"/>
    <property type="molecule type" value="Genomic_DNA"/>
</dbReference>
<dbReference type="InterPro" id="IPR027417">
    <property type="entry name" value="P-loop_NTPase"/>
</dbReference>
<dbReference type="EMBL" id="CATOUU010000981">
    <property type="protein sequence ID" value="CAI9964613.1"/>
    <property type="molecule type" value="Genomic_DNA"/>
</dbReference>
<dbReference type="AlphaFoldDB" id="A0AA86QUX2"/>
<dbReference type="Pfam" id="PF00071">
    <property type="entry name" value="Ras"/>
    <property type="match status" value="1"/>
</dbReference>
<dbReference type="GO" id="GO:0005525">
    <property type="term" value="F:GTP binding"/>
    <property type="evidence" value="ECO:0007669"/>
    <property type="project" value="InterPro"/>
</dbReference>
<dbReference type="SMART" id="SM00176">
    <property type="entry name" value="RAN"/>
    <property type="match status" value="1"/>
</dbReference>
<dbReference type="SMART" id="SM00174">
    <property type="entry name" value="RHO"/>
    <property type="match status" value="1"/>
</dbReference>
<dbReference type="SMART" id="SM00175">
    <property type="entry name" value="RAB"/>
    <property type="match status" value="1"/>
</dbReference>
<comment type="caution">
    <text evidence="2">The sequence shown here is derived from an EMBL/GenBank/DDBJ whole genome shotgun (WGS) entry which is preliminary data.</text>
</comment>
<dbReference type="SUPFAM" id="SSF52540">
    <property type="entry name" value="P-loop containing nucleoside triphosphate hydrolases"/>
    <property type="match status" value="1"/>
</dbReference>
<dbReference type="InterPro" id="IPR001806">
    <property type="entry name" value="Small_GTPase"/>
</dbReference>
<keyword evidence="4" id="KW-1185">Reference proteome</keyword>
<accession>A0AA86QUX2</accession>
<evidence type="ECO:0000313" key="4">
    <source>
        <dbReference type="Proteomes" id="UP001642409"/>
    </source>
</evidence>
<dbReference type="InterPro" id="IPR005225">
    <property type="entry name" value="Small_GTP-bd"/>
</dbReference>
<dbReference type="PROSITE" id="PS51421">
    <property type="entry name" value="RAS"/>
    <property type="match status" value="1"/>
</dbReference>
<evidence type="ECO:0000313" key="2">
    <source>
        <dbReference type="EMBL" id="CAI9964613.1"/>
    </source>
</evidence>
<reference evidence="3 4" key="2">
    <citation type="submission" date="2024-07" db="EMBL/GenBank/DDBJ databases">
        <authorList>
            <person name="Akdeniz Z."/>
        </authorList>
    </citation>
    <scope>NUCLEOTIDE SEQUENCE [LARGE SCALE GENOMIC DNA]</scope>
</reference>
<evidence type="ECO:0000313" key="3">
    <source>
        <dbReference type="EMBL" id="CAL6045654.1"/>
    </source>
</evidence>
<evidence type="ECO:0000256" key="1">
    <source>
        <dbReference type="ARBA" id="ARBA00022741"/>
    </source>
</evidence>
<dbReference type="Gene3D" id="3.40.50.300">
    <property type="entry name" value="P-loop containing nucleotide triphosphate hydrolases"/>
    <property type="match status" value="1"/>
</dbReference>
<organism evidence="2">
    <name type="scientific">Hexamita inflata</name>
    <dbReference type="NCBI Taxonomy" id="28002"/>
    <lineage>
        <taxon>Eukaryota</taxon>
        <taxon>Metamonada</taxon>
        <taxon>Diplomonadida</taxon>
        <taxon>Hexamitidae</taxon>
        <taxon>Hexamitinae</taxon>
        <taxon>Hexamita</taxon>
    </lineage>
</organism>
<proteinExistence type="predicted"/>
<gene>
    <name evidence="3" type="ORF">HINF_LOCUS41242</name>
    <name evidence="2" type="ORF">HINF_LOCUS52258</name>
</gene>
<name>A0AA86QUX2_9EUKA</name>
<dbReference type="PANTHER" id="PTHR47978">
    <property type="match status" value="1"/>
</dbReference>
<dbReference type="NCBIfam" id="TIGR00231">
    <property type="entry name" value="small_GTP"/>
    <property type="match status" value="1"/>
</dbReference>
<dbReference type="GO" id="GO:0003924">
    <property type="term" value="F:GTPase activity"/>
    <property type="evidence" value="ECO:0007669"/>
    <property type="project" value="InterPro"/>
</dbReference>
<dbReference type="Proteomes" id="UP001642409">
    <property type="component" value="Unassembled WGS sequence"/>
</dbReference>
<dbReference type="PRINTS" id="PR00449">
    <property type="entry name" value="RASTRNSFRMNG"/>
</dbReference>
<dbReference type="FunFam" id="3.40.50.300:FF:000808">
    <property type="entry name" value="Small GTP-binding protein, putative"/>
    <property type="match status" value="1"/>
</dbReference>
<sequence>MDVKVAVIGETGVGKTSLLQSFVTGKFAFGTISTSSAAFMRKTIEINGQIIKFQIWDTAGQERFRAMSAMYYRSAPFIIAVFDVAKKQTFVEIQNYWINEIKQHGDKNAAVFICGNKIDQPQREITTEEATSYAQSVNAHYFECSAKTLAGVPQLFKEIGAVSLKSEVKSGEKALLKVKEVHVKQGGCC</sequence>
<dbReference type="PROSITE" id="PS51419">
    <property type="entry name" value="RAB"/>
    <property type="match status" value="1"/>
</dbReference>
<protein>
    <submittedName>
        <fullName evidence="2">Rab2a</fullName>
    </submittedName>
</protein>
<dbReference type="SMART" id="SM00173">
    <property type="entry name" value="RAS"/>
    <property type="match status" value="1"/>
</dbReference>
<reference evidence="2" key="1">
    <citation type="submission" date="2023-06" db="EMBL/GenBank/DDBJ databases">
        <authorList>
            <person name="Kurt Z."/>
        </authorList>
    </citation>
    <scope>NUCLEOTIDE SEQUENCE</scope>
</reference>